<sequence>MLLQGYSGRFQLVPKDSNRKTQENGSSIPIGSGSDFSTWDKVNQKKVCTIPLKQKESVIRISYASGYNLYHFGCFPR</sequence>
<evidence type="ECO:0000256" key="1">
    <source>
        <dbReference type="SAM" id="MobiDB-lite"/>
    </source>
</evidence>
<proteinExistence type="predicted"/>
<reference evidence="2" key="1">
    <citation type="submission" date="2021-02" db="EMBL/GenBank/DDBJ databases">
        <authorList>
            <person name="Nowell W R."/>
        </authorList>
    </citation>
    <scope>NUCLEOTIDE SEQUENCE</scope>
</reference>
<gene>
    <name evidence="2" type="ORF">EDS130_LOCUS30758</name>
</gene>
<evidence type="ECO:0000313" key="3">
    <source>
        <dbReference type="Proteomes" id="UP000663852"/>
    </source>
</evidence>
<organism evidence="2 3">
    <name type="scientific">Adineta ricciae</name>
    <name type="common">Rotifer</name>
    <dbReference type="NCBI Taxonomy" id="249248"/>
    <lineage>
        <taxon>Eukaryota</taxon>
        <taxon>Metazoa</taxon>
        <taxon>Spiralia</taxon>
        <taxon>Gnathifera</taxon>
        <taxon>Rotifera</taxon>
        <taxon>Eurotatoria</taxon>
        <taxon>Bdelloidea</taxon>
        <taxon>Adinetida</taxon>
        <taxon>Adinetidae</taxon>
        <taxon>Adineta</taxon>
    </lineage>
</organism>
<name>A0A815DX43_ADIRI</name>
<accession>A0A815DX43</accession>
<comment type="caution">
    <text evidence="2">The sequence shown here is derived from an EMBL/GenBank/DDBJ whole genome shotgun (WGS) entry which is preliminary data.</text>
</comment>
<dbReference type="EMBL" id="CAJNOJ010000218">
    <property type="protein sequence ID" value="CAF1303791.1"/>
    <property type="molecule type" value="Genomic_DNA"/>
</dbReference>
<feature type="region of interest" description="Disordered" evidence="1">
    <location>
        <begin position="1"/>
        <end position="33"/>
    </location>
</feature>
<feature type="compositionally biased region" description="Polar residues" evidence="1">
    <location>
        <begin position="23"/>
        <end position="33"/>
    </location>
</feature>
<dbReference type="OrthoDB" id="10539004at2759"/>
<dbReference type="AlphaFoldDB" id="A0A815DX43"/>
<evidence type="ECO:0000313" key="2">
    <source>
        <dbReference type="EMBL" id="CAF1303791.1"/>
    </source>
</evidence>
<protein>
    <submittedName>
        <fullName evidence="2">Uncharacterized protein</fullName>
    </submittedName>
</protein>
<dbReference type="Proteomes" id="UP000663852">
    <property type="component" value="Unassembled WGS sequence"/>
</dbReference>